<proteinExistence type="predicted"/>
<comment type="caution">
    <text evidence="1">The sequence shown here is derived from an EMBL/GenBank/DDBJ whole genome shotgun (WGS) entry which is preliminary data.</text>
</comment>
<organism evidence="1 2">
    <name type="scientific">Nostoc flagelliforme FACHB-838</name>
    <dbReference type="NCBI Taxonomy" id="2692904"/>
    <lineage>
        <taxon>Bacteria</taxon>
        <taxon>Bacillati</taxon>
        <taxon>Cyanobacteriota</taxon>
        <taxon>Cyanophyceae</taxon>
        <taxon>Nostocales</taxon>
        <taxon>Nostocaceae</taxon>
        <taxon>Nostoc</taxon>
    </lineage>
</organism>
<sequence length="46" mass="5311">MIKQEALEAEKSGINFFYLATKRNNLLFRYYSGKLMVTVTHQTAIA</sequence>
<reference evidence="1 2" key="1">
    <citation type="journal article" date="2020" name="ISME J.">
        <title>Comparative genomics reveals insights into cyanobacterial evolution and habitat adaptation.</title>
        <authorList>
            <person name="Chen M.Y."/>
            <person name="Teng W.K."/>
            <person name="Zhao L."/>
            <person name="Hu C.X."/>
            <person name="Zhou Y.K."/>
            <person name="Han B.P."/>
            <person name="Song L.R."/>
            <person name="Shu W.S."/>
        </authorList>
    </citation>
    <scope>NUCLEOTIDE SEQUENCE [LARGE SCALE GENOMIC DNA]</scope>
    <source>
        <strain evidence="1 2">FACHB-838</strain>
    </source>
</reference>
<name>A0ABR8DSX7_9NOSO</name>
<keyword evidence="2" id="KW-1185">Reference proteome</keyword>
<dbReference type="Proteomes" id="UP000623440">
    <property type="component" value="Unassembled WGS sequence"/>
</dbReference>
<dbReference type="EMBL" id="JACJSI010000055">
    <property type="protein sequence ID" value="MBD2532328.1"/>
    <property type="molecule type" value="Genomic_DNA"/>
</dbReference>
<protein>
    <submittedName>
        <fullName evidence="1">Uncharacterized protein</fullName>
    </submittedName>
</protein>
<accession>A0ABR8DSX7</accession>
<evidence type="ECO:0000313" key="1">
    <source>
        <dbReference type="EMBL" id="MBD2532328.1"/>
    </source>
</evidence>
<dbReference type="RefSeq" id="WP_190942964.1">
    <property type="nucleotide sequence ID" value="NZ_JACJSI010000055.1"/>
</dbReference>
<evidence type="ECO:0000313" key="2">
    <source>
        <dbReference type="Proteomes" id="UP000623440"/>
    </source>
</evidence>
<gene>
    <name evidence="1" type="ORF">H6G97_23210</name>
</gene>